<name>A0A1H0KW99_9RHOB</name>
<dbReference type="RefSeq" id="WP_223228117.1">
    <property type="nucleotide sequence ID" value="NZ_FNIO01000007.1"/>
</dbReference>
<organism evidence="2 3">
    <name type="scientific">Lutimaribacter pacificus</name>
    <dbReference type="NCBI Taxonomy" id="391948"/>
    <lineage>
        <taxon>Bacteria</taxon>
        <taxon>Pseudomonadati</taxon>
        <taxon>Pseudomonadota</taxon>
        <taxon>Alphaproteobacteria</taxon>
        <taxon>Rhodobacterales</taxon>
        <taxon>Roseobacteraceae</taxon>
        <taxon>Lutimaribacter</taxon>
    </lineage>
</organism>
<gene>
    <name evidence="2" type="ORF">SAMN05444142_108141</name>
</gene>
<protein>
    <submittedName>
        <fullName evidence="2">Phosphohistidine phosphatase</fullName>
    </submittedName>
</protein>
<feature type="binding site" evidence="1">
    <location>
        <position position="57"/>
    </location>
    <ligand>
        <name>substrate</name>
    </ligand>
</feature>
<dbReference type="EMBL" id="FQZZ01000008">
    <property type="protein sequence ID" value="SHK73288.1"/>
    <property type="molecule type" value="Genomic_DNA"/>
</dbReference>
<dbReference type="InterPro" id="IPR029033">
    <property type="entry name" value="His_PPase_superfam"/>
</dbReference>
<keyword evidence="3" id="KW-1185">Reference proteome</keyword>
<proteinExistence type="predicted"/>
<evidence type="ECO:0000313" key="3">
    <source>
        <dbReference type="Proteomes" id="UP000324252"/>
    </source>
</evidence>
<dbReference type="CDD" id="cd07067">
    <property type="entry name" value="HP_PGM_like"/>
    <property type="match status" value="1"/>
</dbReference>
<dbReference type="Pfam" id="PF00300">
    <property type="entry name" value="His_Phos_1"/>
    <property type="match status" value="1"/>
</dbReference>
<dbReference type="PANTHER" id="PTHR47623:SF1">
    <property type="entry name" value="OS09G0287300 PROTEIN"/>
    <property type="match status" value="1"/>
</dbReference>
<dbReference type="SUPFAM" id="SSF53254">
    <property type="entry name" value="Phosphoglycerate mutase-like"/>
    <property type="match status" value="1"/>
</dbReference>
<dbReference type="Gene3D" id="3.40.50.1240">
    <property type="entry name" value="Phosphoglycerate mutase-like"/>
    <property type="match status" value="1"/>
</dbReference>
<evidence type="ECO:0000313" key="2">
    <source>
        <dbReference type="EMBL" id="SHK73288.1"/>
    </source>
</evidence>
<dbReference type="SMART" id="SM00855">
    <property type="entry name" value="PGAM"/>
    <property type="match status" value="1"/>
</dbReference>
<accession>A0A1H0KW99</accession>
<dbReference type="AlphaFoldDB" id="A0A1H0KW99"/>
<reference evidence="2 3" key="1">
    <citation type="submission" date="2016-11" db="EMBL/GenBank/DDBJ databases">
        <authorList>
            <person name="Varghese N."/>
            <person name="Submissions S."/>
        </authorList>
    </citation>
    <scope>NUCLEOTIDE SEQUENCE [LARGE SCALE GENOMIC DNA]</scope>
    <source>
        <strain evidence="2 3">DSM 29620</strain>
    </source>
</reference>
<dbReference type="PANTHER" id="PTHR47623">
    <property type="entry name" value="OS09G0287300 PROTEIN"/>
    <property type="match status" value="1"/>
</dbReference>
<dbReference type="Proteomes" id="UP000324252">
    <property type="component" value="Unassembled WGS sequence"/>
</dbReference>
<dbReference type="InterPro" id="IPR013078">
    <property type="entry name" value="His_Pase_superF_clade-1"/>
</dbReference>
<evidence type="ECO:0000256" key="1">
    <source>
        <dbReference type="PIRSR" id="PIRSR613078-2"/>
    </source>
</evidence>
<sequence length="161" mass="17674">MRLILMRHAKSDWSSGVTRDHDRPLNARGLRAARAMGDWLRAQGYLPDRVLCSTATRTRETLDGLRIDAPVSFETGLYHASPDTMLRILHEANGQNVLMIGHNPGIAELAEALVATPPDHPRFFDYPTGATLVVDFQAADWSAVAAGRGASVDFVVPRDLE</sequence>